<feature type="region of interest" description="Disordered" evidence="1">
    <location>
        <begin position="1"/>
        <end position="24"/>
    </location>
</feature>
<evidence type="ECO:0000256" key="1">
    <source>
        <dbReference type="SAM" id="MobiDB-lite"/>
    </source>
</evidence>
<sequence>MKIKQDKSHQAKQEHKRLNKQEERALRSERAMVAGIMEGSPEAVGVAVIRLECGCRKMAAVAKDGEPASKVIMYRDKAESICPKCKKDNGAFSRVTESFIDWQDNELDDDLKMELTIKVLGSSAVVQ</sequence>
<feature type="compositionally biased region" description="Basic and acidic residues" evidence="1">
    <location>
        <begin position="1"/>
        <end position="13"/>
    </location>
</feature>
<organism evidence="2">
    <name type="scientific">hydrothermal vent metagenome</name>
    <dbReference type="NCBI Taxonomy" id="652676"/>
    <lineage>
        <taxon>unclassified sequences</taxon>
        <taxon>metagenomes</taxon>
        <taxon>ecological metagenomes</taxon>
    </lineage>
</organism>
<dbReference type="EMBL" id="UOEX01000412">
    <property type="protein sequence ID" value="VAW42026.1"/>
    <property type="molecule type" value="Genomic_DNA"/>
</dbReference>
<dbReference type="AlphaFoldDB" id="A0A3B0WBW5"/>
<protein>
    <submittedName>
        <fullName evidence="2">Uncharacterized protein</fullName>
    </submittedName>
</protein>
<evidence type="ECO:0000313" key="2">
    <source>
        <dbReference type="EMBL" id="VAW42026.1"/>
    </source>
</evidence>
<accession>A0A3B0WBW5</accession>
<name>A0A3B0WBW5_9ZZZZ</name>
<gene>
    <name evidence="2" type="ORF">MNBD_DELTA03-256</name>
</gene>
<proteinExistence type="predicted"/>
<reference evidence="2" key="1">
    <citation type="submission" date="2018-06" db="EMBL/GenBank/DDBJ databases">
        <authorList>
            <person name="Zhirakovskaya E."/>
        </authorList>
    </citation>
    <scope>NUCLEOTIDE SEQUENCE</scope>
</reference>